<accession>A0ABD3ETT3</accession>
<organism evidence="1 2">
    <name type="scientific">Phytophthora oleae</name>
    <dbReference type="NCBI Taxonomy" id="2107226"/>
    <lineage>
        <taxon>Eukaryota</taxon>
        <taxon>Sar</taxon>
        <taxon>Stramenopiles</taxon>
        <taxon>Oomycota</taxon>
        <taxon>Peronosporomycetes</taxon>
        <taxon>Peronosporales</taxon>
        <taxon>Peronosporaceae</taxon>
        <taxon>Phytophthora</taxon>
    </lineage>
</organism>
<proteinExistence type="predicted"/>
<protein>
    <recommendedName>
        <fullName evidence="3">Pectate lyase</fullName>
    </recommendedName>
</protein>
<sequence>MTKALAAVKFTQGDEGATDCDKGQRGNGLNYCGELRLRTTMNMQQVETCAVGPG</sequence>
<gene>
    <name evidence="1" type="ORF">V7S43_018594</name>
</gene>
<keyword evidence="2" id="KW-1185">Reference proteome</keyword>
<dbReference type="EMBL" id="JBIMZQ010000079">
    <property type="protein sequence ID" value="KAL3656514.1"/>
    <property type="molecule type" value="Genomic_DNA"/>
</dbReference>
<evidence type="ECO:0000313" key="1">
    <source>
        <dbReference type="EMBL" id="KAL3656514.1"/>
    </source>
</evidence>
<reference evidence="1 2" key="1">
    <citation type="submission" date="2024-09" db="EMBL/GenBank/DDBJ databases">
        <title>Genome sequencing and assembly of Phytophthora oleae, isolate VK10A, causative agent of rot of olive drupes.</title>
        <authorList>
            <person name="Conti Taguali S."/>
            <person name="Riolo M."/>
            <person name="La Spada F."/>
            <person name="Cacciola S.O."/>
            <person name="Dionisio G."/>
        </authorList>
    </citation>
    <scope>NUCLEOTIDE SEQUENCE [LARGE SCALE GENOMIC DNA]</scope>
    <source>
        <strain evidence="1 2">VK10A</strain>
    </source>
</reference>
<evidence type="ECO:0000313" key="2">
    <source>
        <dbReference type="Proteomes" id="UP001632037"/>
    </source>
</evidence>
<evidence type="ECO:0008006" key="3">
    <source>
        <dbReference type="Google" id="ProtNLM"/>
    </source>
</evidence>
<dbReference type="Proteomes" id="UP001632037">
    <property type="component" value="Unassembled WGS sequence"/>
</dbReference>
<name>A0ABD3ETT3_9STRA</name>
<dbReference type="AlphaFoldDB" id="A0ABD3ETT3"/>
<comment type="caution">
    <text evidence="1">The sequence shown here is derived from an EMBL/GenBank/DDBJ whole genome shotgun (WGS) entry which is preliminary data.</text>
</comment>